<dbReference type="Proteomes" id="UP001054945">
    <property type="component" value="Unassembled WGS sequence"/>
</dbReference>
<dbReference type="GO" id="GO:0005886">
    <property type="term" value="C:plasma membrane"/>
    <property type="evidence" value="ECO:0007669"/>
    <property type="project" value="TreeGrafter"/>
</dbReference>
<dbReference type="Pfam" id="PF01237">
    <property type="entry name" value="Oxysterol_BP"/>
    <property type="match status" value="1"/>
</dbReference>
<feature type="compositionally biased region" description="Basic residues" evidence="1">
    <location>
        <begin position="139"/>
        <end position="149"/>
    </location>
</feature>
<protein>
    <submittedName>
        <fullName evidence="3">Uncharacterized protein</fullName>
    </submittedName>
</protein>
<organism evidence="3 4">
    <name type="scientific">Caerostris extrusa</name>
    <name type="common">Bark spider</name>
    <name type="synonym">Caerostris bankana</name>
    <dbReference type="NCBI Taxonomy" id="172846"/>
    <lineage>
        <taxon>Eukaryota</taxon>
        <taxon>Metazoa</taxon>
        <taxon>Ecdysozoa</taxon>
        <taxon>Arthropoda</taxon>
        <taxon>Chelicerata</taxon>
        <taxon>Arachnida</taxon>
        <taxon>Araneae</taxon>
        <taxon>Araneomorphae</taxon>
        <taxon>Entelegynae</taxon>
        <taxon>Araneoidea</taxon>
        <taxon>Araneidae</taxon>
        <taxon>Caerostris</taxon>
    </lineage>
</organism>
<keyword evidence="2" id="KW-1133">Transmembrane helix</keyword>
<gene>
    <name evidence="3" type="ORF">CEXT_283581</name>
</gene>
<dbReference type="GO" id="GO:0097038">
    <property type="term" value="C:perinuclear endoplasmic reticulum"/>
    <property type="evidence" value="ECO:0007669"/>
    <property type="project" value="TreeGrafter"/>
</dbReference>
<dbReference type="AlphaFoldDB" id="A0AAV4VWC2"/>
<feature type="compositionally biased region" description="Basic and acidic residues" evidence="1">
    <location>
        <begin position="125"/>
        <end position="138"/>
    </location>
</feature>
<evidence type="ECO:0000313" key="3">
    <source>
        <dbReference type="EMBL" id="GIY73894.1"/>
    </source>
</evidence>
<keyword evidence="4" id="KW-1185">Reference proteome</keyword>
<dbReference type="EMBL" id="BPLR01015138">
    <property type="protein sequence ID" value="GIY73894.1"/>
    <property type="molecule type" value="Genomic_DNA"/>
</dbReference>
<dbReference type="GO" id="GO:0005829">
    <property type="term" value="C:cytosol"/>
    <property type="evidence" value="ECO:0007669"/>
    <property type="project" value="TreeGrafter"/>
</dbReference>
<dbReference type="SUPFAM" id="SSF144000">
    <property type="entry name" value="Oxysterol-binding protein-like"/>
    <property type="match status" value="1"/>
</dbReference>
<keyword evidence="2" id="KW-0472">Membrane</keyword>
<sequence>MLEYVVLLLGIHQRTTTVLFPSDLASALDIPNSTSLWHVQQRPDDSLKVSTNSLRMAKNILGKLYIAFYYIIIIFAHLNSVLQFHKFCDGPERTQDSWQKSLPRTDSRLRPDIRMLEQADTEGAATEKNRLEEKQRDARKQRKKKKRKLGNQSGSTKAKVSHIKKRNLDLQQHVLVKRIRGLPGHLLVWQEAGRMEQKIRPPVYLFWLD</sequence>
<keyword evidence="2" id="KW-0812">Transmembrane</keyword>
<proteinExistence type="predicted"/>
<evidence type="ECO:0000256" key="1">
    <source>
        <dbReference type="SAM" id="MobiDB-lite"/>
    </source>
</evidence>
<dbReference type="PANTHER" id="PTHR10972">
    <property type="entry name" value="OXYSTEROL-BINDING PROTEIN-RELATED"/>
    <property type="match status" value="1"/>
</dbReference>
<dbReference type="PANTHER" id="PTHR10972:SF209">
    <property type="entry name" value="OXYSTEROL-BINDING PROTEIN"/>
    <property type="match status" value="1"/>
</dbReference>
<feature type="region of interest" description="Disordered" evidence="1">
    <location>
        <begin position="109"/>
        <end position="162"/>
    </location>
</feature>
<accession>A0AAV4VWC2</accession>
<feature type="transmembrane region" description="Helical" evidence="2">
    <location>
        <begin position="60"/>
        <end position="78"/>
    </location>
</feature>
<reference evidence="3 4" key="1">
    <citation type="submission" date="2021-06" db="EMBL/GenBank/DDBJ databases">
        <title>Caerostris extrusa draft genome.</title>
        <authorList>
            <person name="Kono N."/>
            <person name="Arakawa K."/>
        </authorList>
    </citation>
    <scope>NUCLEOTIDE SEQUENCE [LARGE SCALE GENOMIC DNA]</scope>
</reference>
<evidence type="ECO:0000313" key="4">
    <source>
        <dbReference type="Proteomes" id="UP001054945"/>
    </source>
</evidence>
<comment type="caution">
    <text evidence="3">The sequence shown here is derived from an EMBL/GenBank/DDBJ whole genome shotgun (WGS) entry which is preliminary data.</text>
</comment>
<evidence type="ECO:0000256" key="2">
    <source>
        <dbReference type="SAM" id="Phobius"/>
    </source>
</evidence>
<name>A0AAV4VWC2_CAEEX</name>
<dbReference type="InterPro" id="IPR037239">
    <property type="entry name" value="OSBP_sf"/>
</dbReference>
<dbReference type="GO" id="GO:0032934">
    <property type="term" value="F:sterol binding"/>
    <property type="evidence" value="ECO:0007669"/>
    <property type="project" value="TreeGrafter"/>
</dbReference>
<dbReference type="InterPro" id="IPR000648">
    <property type="entry name" value="Oxysterol-bd"/>
</dbReference>